<dbReference type="Proteomes" id="UP001165121">
    <property type="component" value="Unassembled WGS sequence"/>
</dbReference>
<feature type="region of interest" description="Disordered" evidence="1">
    <location>
        <begin position="430"/>
        <end position="461"/>
    </location>
</feature>
<feature type="region of interest" description="Disordered" evidence="1">
    <location>
        <begin position="352"/>
        <end position="374"/>
    </location>
</feature>
<evidence type="ECO:0000259" key="2">
    <source>
        <dbReference type="Pfam" id="PF03732"/>
    </source>
</evidence>
<name>A0A9W6XFE3_9STRA</name>
<evidence type="ECO:0000256" key="1">
    <source>
        <dbReference type="SAM" id="MobiDB-lite"/>
    </source>
</evidence>
<keyword evidence="4" id="KW-1185">Reference proteome</keyword>
<feature type="compositionally biased region" description="Basic residues" evidence="1">
    <location>
        <begin position="187"/>
        <end position="202"/>
    </location>
</feature>
<protein>
    <submittedName>
        <fullName evidence="3">Unnamed protein product</fullName>
    </submittedName>
</protein>
<feature type="region of interest" description="Disordered" evidence="1">
    <location>
        <begin position="65"/>
        <end position="215"/>
    </location>
</feature>
<dbReference type="EMBL" id="BSXT01001005">
    <property type="protein sequence ID" value="GMF37386.1"/>
    <property type="molecule type" value="Genomic_DNA"/>
</dbReference>
<gene>
    <name evidence="3" type="ORF">Pfra01_001047100</name>
</gene>
<sequence length="812" mass="90071">MTQTKDKGSARPGEPLNFPSTSQVGFAFTLPGTGYTLARPTLHQDIEYPKIEVNPDAKIAWPGVCQPSFHPTARGSGKQGKEYPLQGNPRLRSTSACEFRSKEPKIDNSTTQLAQRPADGTQGEDQHFHGRSEGSTDRTEEGPVMDLEDKPRPPPQGLDENLDPPDESPPAQAGTNTPTQSRSAKSTAKKKTSKAKPSRKQIKPPDSKTEDRGDLMSDDQLTKAYYKKELHTFLINDTVMRVLRPKMFGELQGPVSPPATGSDKLSTIKALMRLLEETGIIAESFEAEALFDLKLSEIKQSVQSLFEFLAPLVGEPDQAQKQPTQSKSTATRSTLTVARLTPIVAPGDQTVASSPYVSATEEVESSDSEEPPRMTLEPAGAAMLQDRAKQAARLTPINPRDTLEAVVNSDRHPPEKLELFFQAAMERFLKEQQVPQTRPKPRSTGDQDVEMESVGSPDQPITAWVYDPDDVDLGRPARVTVATTTATTSGQATNNPRIRVSAMSELKEFAGKDGDEDRARSWLGKVKSVFIRDQAPDQEKCLMFGDLLTGPARNWYRQLSRTTRSTWKDLHQSFQVQYCGRGASVARQYYHVRKRSDESPLEYLHRLNVAGLRTRLQVKDGPPDVRREHLEHFIEALDDRDLADQLALLRIPDVDTLEEVLRSRQRAKSRQSKTVYISIKPHQKSLAAAAGTRAVRAVHVPEDSSDSDEESRNSSDEDLRRVMGDAARVGREDVKLERPPGLNPVRAESSRCCIYAYVENQSKATVNEVVDNTCDLQKESATAIANLHPTDEYSRSEVKMILDIAPGESRGY</sequence>
<organism evidence="3 4">
    <name type="scientific">Phytophthora fragariaefolia</name>
    <dbReference type="NCBI Taxonomy" id="1490495"/>
    <lineage>
        <taxon>Eukaryota</taxon>
        <taxon>Sar</taxon>
        <taxon>Stramenopiles</taxon>
        <taxon>Oomycota</taxon>
        <taxon>Peronosporomycetes</taxon>
        <taxon>Peronosporales</taxon>
        <taxon>Peronosporaceae</taxon>
        <taxon>Phytophthora</taxon>
    </lineage>
</organism>
<evidence type="ECO:0000313" key="3">
    <source>
        <dbReference type="EMBL" id="GMF37386.1"/>
    </source>
</evidence>
<comment type="caution">
    <text evidence="3">The sequence shown here is derived from an EMBL/GenBank/DDBJ whole genome shotgun (WGS) entry which is preliminary data.</text>
</comment>
<feature type="region of interest" description="Disordered" evidence="1">
    <location>
        <begin position="698"/>
        <end position="721"/>
    </location>
</feature>
<dbReference type="Pfam" id="PF03732">
    <property type="entry name" value="Retrotrans_gag"/>
    <property type="match status" value="1"/>
</dbReference>
<dbReference type="AlphaFoldDB" id="A0A9W6XFE3"/>
<dbReference type="InterPro" id="IPR005162">
    <property type="entry name" value="Retrotrans_gag_dom"/>
</dbReference>
<accession>A0A9W6XFE3</accession>
<proteinExistence type="predicted"/>
<evidence type="ECO:0000313" key="4">
    <source>
        <dbReference type="Proteomes" id="UP001165121"/>
    </source>
</evidence>
<feature type="compositionally biased region" description="Basic and acidic residues" evidence="1">
    <location>
        <begin position="124"/>
        <end position="152"/>
    </location>
</feature>
<feature type="compositionally biased region" description="Basic and acidic residues" evidence="1">
    <location>
        <begin position="203"/>
        <end position="215"/>
    </location>
</feature>
<feature type="region of interest" description="Disordered" evidence="1">
    <location>
        <begin position="1"/>
        <end position="23"/>
    </location>
</feature>
<feature type="domain" description="Retrotransposon gag" evidence="2">
    <location>
        <begin position="547"/>
        <end position="609"/>
    </location>
</feature>
<feature type="compositionally biased region" description="Basic and acidic residues" evidence="1">
    <location>
        <begin position="710"/>
        <end position="721"/>
    </location>
</feature>
<reference evidence="3" key="1">
    <citation type="submission" date="2023-04" db="EMBL/GenBank/DDBJ databases">
        <title>Phytophthora fragariaefolia NBRC 109709.</title>
        <authorList>
            <person name="Ichikawa N."/>
            <person name="Sato H."/>
            <person name="Tonouchi N."/>
        </authorList>
    </citation>
    <scope>NUCLEOTIDE SEQUENCE</scope>
    <source>
        <strain evidence="3">NBRC 109709</strain>
    </source>
</reference>